<dbReference type="EMBL" id="CP047656">
    <property type="protein sequence ID" value="QHJ10627.1"/>
    <property type="molecule type" value="Genomic_DNA"/>
</dbReference>
<name>A0A857JI57_9ALTE</name>
<dbReference type="OrthoDB" id="6007799at2"/>
<sequence>MEMKYQSQVMQLIKKPWVLGLFLMLGSVAQAAALPTFDAEYTAYRYGKKLGYALLSVENLEKDTYRMEYHSKVSLFFLSDKRTEISDFTYVDNKIVPQNYRFSRTGTGSNKSIKVVFDASKDKIFIDKEPAIDWQDQFDNQLYRLDLQQKLAQGQKEFNYHVINYRGQQRDYHLKVMGTEQLTLPYGMLEGIKVEIVRHNSTRETFAWFSPQLNYQLVRLQQFKDDKEQGDIQLKTFTATQ</sequence>
<dbReference type="KEGG" id="pmes:FX988_00846"/>
<keyword evidence="1" id="KW-0732">Signal</keyword>
<dbReference type="RefSeq" id="WP_160178482.1">
    <property type="nucleotide sequence ID" value="NZ_CP047656.1"/>
</dbReference>
<evidence type="ECO:0008006" key="4">
    <source>
        <dbReference type="Google" id="ProtNLM"/>
    </source>
</evidence>
<accession>A0A857JI57</accession>
<dbReference type="Pfam" id="PF11306">
    <property type="entry name" value="DUF3108"/>
    <property type="match status" value="1"/>
</dbReference>
<dbReference type="InterPro" id="IPR021457">
    <property type="entry name" value="DUF3108"/>
</dbReference>
<dbReference type="AlphaFoldDB" id="A0A857JI57"/>
<dbReference type="Proteomes" id="UP000464524">
    <property type="component" value="Chromosome"/>
</dbReference>
<reference evidence="2 3" key="1">
    <citation type="submission" date="2019-12" db="EMBL/GenBank/DDBJ databases">
        <title>Genome sequencing and assembly of endphytes of Porphyra tenera.</title>
        <authorList>
            <person name="Park J.M."/>
            <person name="Shin R."/>
            <person name="Jo S.H."/>
        </authorList>
    </citation>
    <scope>NUCLEOTIDE SEQUENCE [LARGE SCALE GENOMIC DNA]</scope>
    <source>
        <strain evidence="2 3">GPM4</strain>
    </source>
</reference>
<proteinExistence type="predicted"/>
<evidence type="ECO:0000313" key="3">
    <source>
        <dbReference type="Proteomes" id="UP000464524"/>
    </source>
</evidence>
<feature type="signal peptide" evidence="1">
    <location>
        <begin position="1"/>
        <end position="31"/>
    </location>
</feature>
<feature type="chain" id="PRO_5033011859" description="DUF3108 domain-containing protein" evidence="1">
    <location>
        <begin position="32"/>
        <end position="241"/>
    </location>
</feature>
<evidence type="ECO:0000313" key="2">
    <source>
        <dbReference type="EMBL" id="QHJ10627.1"/>
    </source>
</evidence>
<evidence type="ECO:0000256" key="1">
    <source>
        <dbReference type="SAM" id="SignalP"/>
    </source>
</evidence>
<protein>
    <recommendedName>
        <fullName evidence="4">DUF3108 domain-containing protein</fullName>
    </recommendedName>
</protein>
<gene>
    <name evidence="2" type="ORF">FX988_00846</name>
</gene>
<keyword evidence="3" id="KW-1185">Reference proteome</keyword>
<organism evidence="2 3">
    <name type="scientific">Paraglaciecola mesophila</name>
    <dbReference type="NCBI Taxonomy" id="197222"/>
    <lineage>
        <taxon>Bacteria</taxon>
        <taxon>Pseudomonadati</taxon>
        <taxon>Pseudomonadota</taxon>
        <taxon>Gammaproteobacteria</taxon>
        <taxon>Alteromonadales</taxon>
        <taxon>Alteromonadaceae</taxon>
        <taxon>Paraglaciecola</taxon>
    </lineage>
</organism>